<accession>A0A8T0R3J1</accession>
<keyword evidence="4" id="KW-1185">Reference proteome</keyword>
<evidence type="ECO:0000313" key="3">
    <source>
        <dbReference type="EMBL" id="KAG2580151.1"/>
    </source>
</evidence>
<name>A0A8T0R3J1_PANVG</name>
<protein>
    <submittedName>
        <fullName evidence="3">Uncharacterized protein</fullName>
    </submittedName>
</protein>
<evidence type="ECO:0000256" key="2">
    <source>
        <dbReference type="SAM" id="SignalP"/>
    </source>
</evidence>
<proteinExistence type="predicted"/>
<gene>
    <name evidence="3" type="ORF">PVAP13_6NG320200</name>
</gene>
<comment type="caution">
    <text evidence="3">The sequence shown here is derived from an EMBL/GenBank/DDBJ whole genome shotgun (WGS) entry which is preliminary data.</text>
</comment>
<feature type="compositionally biased region" description="Basic residues" evidence="1">
    <location>
        <begin position="105"/>
        <end position="122"/>
    </location>
</feature>
<keyword evidence="2" id="KW-0732">Signal</keyword>
<dbReference type="Proteomes" id="UP000823388">
    <property type="component" value="Chromosome 6N"/>
</dbReference>
<feature type="signal peptide" evidence="2">
    <location>
        <begin position="1"/>
        <end position="23"/>
    </location>
</feature>
<dbReference type="EMBL" id="CM029048">
    <property type="protein sequence ID" value="KAG2580151.1"/>
    <property type="molecule type" value="Genomic_DNA"/>
</dbReference>
<sequence length="149" mass="16159">MRVHPDANTILYLFVFLFRFADGGDICSVLVPPPMCALVCPAVPAPRAAGARRGGRTGGEIGARKQHLPPPAPRCCWASSRWRAQRAARPAPRPRGTTAAPTAHTSRRRSWRPARHGARRPRGSLGGGAWERRASPGRLVYFADSCVSD</sequence>
<feature type="compositionally biased region" description="Low complexity" evidence="1">
    <location>
        <begin position="86"/>
        <end position="104"/>
    </location>
</feature>
<feature type="region of interest" description="Disordered" evidence="1">
    <location>
        <begin position="49"/>
        <end position="74"/>
    </location>
</feature>
<evidence type="ECO:0000313" key="4">
    <source>
        <dbReference type="Proteomes" id="UP000823388"/>
    </source>
</evidence>
<reference evidence="3 4" key="1">
    <citation type="submission" date="2020-05" db="EMBL/GenBank/DDBJ databases">
        <title>WGS assembly of Panicum virgatum.</title>
        <authorList>
            <person name="Lovell J.T."/>
            <person name="Jenkins J."/>
            <person name="Shu S."/>
            <person name="Juenger T.E."/>
            <person name="Schmutz J."/>
        </authorList>
    </citation>
    <scope>NUCLEOTIDE SEQUENCE [LARGE SCALE GENOMIC DNA]</scope>
    <source>
        <strain evidence="4">cv. AP13</strain>
    </source>
</reference>
<dbReference type="AlphaFoldDB" id="A0A8T0R3J1"/>
<feature type="chain" id="PRO_5035902703" evidence="2">
    <location>
        <begin position="24"/>
        <end position="149"/>
    </location>
</feature>
<evidence type="ECO:0000256" key="1">
    <source>
        <dbReference type="SAM" id="MobiDB-lite"/>
    </source>
</evidence>
<organism evidence="3 4">
    <name type="scientific">Panicum virgatum</name>
    <name type="common">Blackwell switchgrass</name>
    <dbReference type="NCBI Taxonomy" id="38727"/>
    <lineage>
        <taxon>Eukaryota</taxon>
        <taxon>Viridiplantae</taxon>
        <taxon>Streptophyta</taxon>
        <taxon>Embryophyta</taxon>
        <taxon>Tracheophyta</taxon>
        <taxon>Spermatophyta</taxon>
        <taxon>Magnoliopsida</taxon>
        <taxon>Liliopsida</taxon>
        <taxon>Poales</taxon>
        <taxon>Poaceae</taxon>
        <taxon>PACMAD clade</taxon>
        <taxon>Panicoideae</taxon>
        <taxon>Panicodae</taxon>
        <taxon>Paniceae</taxon>
        <taxon>Panicinae</taxon>
        <taxon>Panicum</taxon>
        <taxon>Panicum sect. Hiantes</taxon>
    </lineage>
</organism>
<feature type="region of interest" description="Disordered" evidence="1">
    <location>
        <begin position="86"/>
        <end position="131"/>
    </location>
</feature>